<feature type="binding site" evidence="1">
    <location>
        <position position="456"/>
    </location>
    <ligand>
        <name>Mg(2+)</name>
        <dbReference type="ChEBI" id="CHEBI:18420"/>
    </ligand>
</feature>
<keyword evidence="3" id="KW-0413">Isomerase</keyword>
<name>A0A556AUJ2_9BURK</name>
<dbReference type="GO" id="GO:0046279">
    <property type="term" value="P:3,4-dihydroxybenzoate biosynthetic process"/>
    <property type="evidence" value="ECO:0007669"/>
    <property type="project" value="UniProtKB-UniRule"/>
</dbReference>
<evidence type="ECO:0000313" key="3">
    <source>
        <dbReference type="EMBL" id="TSH96618.1"/>
    </source>
</evidence>
<dbReference type="GO" id="GO:0046565">
    <property type="term" value="F:3-dehydroshikimate dehydratase activity"/>
    <property type="evidence" value="ECO:0007669"/>
    <property type="project" value="UniProtKB-UniRule"/>
</dbReference>
<evidence type="ECO:0000259" key="2">
    <source>
        <dbReference type="PROSITE" id="PS51819"/>
    </source>
</evidence>
<comment type="caution">
    <text evidence="3">The sequence shown here is derived from an EMBL/GenBank/DDBJ whole genome shotgun (WGS) entry which is preliminary data.</text>
</comment>
<dbReference type="GO" id="GO:0046872">
    <property type="term" value="F:metal ion binding"/>
    <property type="evidence" value="ECO:0007669"/>
    <property type="project" value="UniProtKB-UniRule"/>
</dbReference>
<comment type="similarity">
    <text evidence="1">Belongs to the bacterial two-domain DSD family.</text>
</comment>
<sequence>MHKSIATVSMSGTLPEKLEAIAAAGFDGIELFENDFIGFRGTAGELRARAADLGLSIDLYQPFRDFEGMPEPQFRKSLERAERKFDLMQALGVPLMLCCSNTSPLAMDDQALAAAHLHELAERASRRGLRVGFEALAWGRHTRYYGQAWSIVQQAEHPDLGLILDSFHTLSLHDDPAGIADIPGDRIFFLQMADAPLLSMDVMQWARHHRNFPGQGELDVERFLLQTLRSGYAGPLSLEIFNDVFREASNRRIAVDAMRSLRYLENRVLNRLQTVQARPEPAGVVQGPQAQVQVPLLSLPPAPSLKAIAFVEFAVDEPHAELLGAVLQKTGFTREGDHRSKAATLYRKGHAALVLNTEPGSFARARFGSFGASVCAIGLCVDDPDGALERATALCSMPFDSPVGPGEIVTPAIVSPGGIVIHFIPSALGQTGLFGADFALERPWSAADAAGTVIDHVALCLNLDQRDTWVLFARAVLGLASEAREQYADPYGLTSSLGVSSGERSVRLVLAVSQSQRTRATLAANAQGGVAVSHISLSTDDIFAEVRAWRDKGVAFVAIPGNYYDDLATRFDLDPDLLARLRNHGVLFDRDAAGDYFHIYTEDVSERFCFELTQRSDGYAGYGASNSAIKLAAQAQAGAGRGTELARRSRFV</sequence>
<comment type="function">
    <text evidence="1">Catalyzes the conversion of 3-dehydroshikimate to protocatechuate (3,4-dihydroxybenzoate), a common intermediate of quinate and shikimate degradation pathways.</text>
</comment>
<dbReference type="Pfam" id="PF14696">
    <property type="entry name" value="Glyoxalase_5"/>
    <property type="match status" value="1"/>
</dbReference>
<keyword evidence="3" id="KW-0670">Pyruvate</keyword>
<dbReference type="AlphaFoldDB" id="A0A556AUJ2"/>
<dbReference type="PROSITE" id="PS51819">
    <property type="entry name" value="VOC"/>
    <property type="match status" value="1"/>
</dbReference>
<organism evidence="3 4">
    <name type="scientific">Verticiella sediminum</name>
    <dbReference type="NCBI Taxonomy" id="1247510"/>
    <lineage>
        <taxon>Bacteria</taxon>
        <taxon>Pseudomonadati</taxon>
        <taxon>Pseudomonadota</taxon>
        <taxon>Betaproteobacteria</taxon>
        <taxon>Burkholderiales</taxon>
        <taxon>Alcaligenaceae</taxon>
        <taxon>Verticiella</taxon>
    </lineage>
</organism>
<dbReference type="Gene3D" id="3.20.20.150">
    <property type="entry name" value="Divalent-metal-dependent TIM barrel enzymes"/>
    <property type="match status" value="1"/>
</dbReference>
<feature type="binding site" evidence="1">
    <location>
        <position position="611"/>
    </location>
    <ligand>
        <name>Mg(2+)</name>
        <dbReference type="ChEBI" id="CHEBI:18420"/>
    </ligand>
</feature>
<dbReference type="GO" id="GO:0016853">
    <property type="term" value="F:isomerase activity"/>
    <property type="evidence" value="ECO:0007669"/>
    <property type="project" value="UniProtKB-KW"/>
</dbReference>
<keyword evidence="1" id="KW-0456">Lyase</keyword>
<dbReference type="OrthoDB" id="9780241at2"/>
<dbReference type="InterPro" id="IPR029068">
    <property type="entry name" value="Glyas_Bleomycin-R_OHBP_Dase"/>
</dbReference>
<feature type="domain" description="VOC" evidence="2">
    <location>
        <begin position="453"/>
        <end position="602"/>
    </location>
</feature>
<dbReference type="InterPro" id="IPR004360">
    <property type="entry name" value="Glyas_Fos-R_dOase_dom"/>
</dbReference>
<dbReference type="InterPro" id="IPR013022">
    <property type="entry name" value="Xyl_isomerase-like_TIM-brl"/>
</dbReference>
<dbReference type="InterPro" id="IPR036237">
    <property type="entry name" value="Xyl_isomerase-like_sf"/>
</dbReference>
<dbReference type="Pfam" id="PF00903">
    <property type="entry name" value="Glyoxalase"/>
    <property type="match status" value="1"/>
</dbReference>
<dbReference type="Pfam" id="PF01261">
    <property type="entry name" value="AP_endonuc_2"/>
    <property type="match status" value="1"/>
</dbReference>
<feature type="binding site" evidence="1">
    <location>
        <position position="534"/>
    </location>
    <ligand>
        <name>Mg(2+)</name>
        <dbReference type="ChEBI" id="CHEBI:18420"/>
    </ligand>
</feature>
<dbReference type="EC" id="4.2.1.118" evidence="1"/>
<accession>A0A556AUJ2</accession>
<protein>
    <recommendedName>
        <fullName evidence="1">3-dehydroshikimate dehydratase</fullName>
        <shortName evidence="1">DSD</shortName>
        <ecNumber evidence="1">4.2.1.118</ecNumber>
    </recommendedName>
</protein>
<comment type="cofactor">
    <cofactor evidence="1">
        <name>a divalent metal cation</name>
        <dbReference type="ChEBI" id="CHEBI:60240"/>
    </cofactor>
</comment>
<keyword evidence="1" id="KW-0479">Metal-binding</keyword>
<proteinExistence type="inferred from homology"/>
<evidence type="ECO:0000256" key="1">
    <source>
        <dbReference type="HAMAP-Rule" id="MF_02238"/>
    </source>
</evidence>
<dbReference type="Proteomes" id="UP000318405">
    <property type="component" value="Unassembled WGS sequence"/>
</dbReference>
<dbReference type="PANTHER" id="PTHR12110:SF21">
    <property type="entry name" value="XYLOSE ISOMERASE-LIKE TIM BARREL DOMAIN-CONTAINING PROTEIN"/>
    <property type="match status" value="1"/>
</dbReference>
<dbReference type="InterPro" id="IPR037523">
    <property type="entry name" value="VOC_core"/>
</dbReference>
<evidence type="ECO:0000313" key="4">
    <source>
        <dbReference type="Proteomes" id="UP000318405"/>
    </source>
</evidence>
<dbReference type="PANTHER" id="PTHR12110">
    <property type="entry name" value="HYDROXYPYRUVATE ISOMERASE"/>
    <property type="match status" value="1"/>
</dbReference>
<comment type="catalytic activity">
    <reaction evidence="1">
        <text>3-dehydroshikimate = 3,4-dihydroxybenzoate + H2O</text>
        <dbReference type="Rhea" id="RHEA:24848"/>
        <dbReference type="ChEBI" id="CHEBI:15377"/>
        <dbReference type="ChEBI" id="CHEBI:16630"/>
        <dbReference type="ChEBI" id="CHEBI:36241"/>
        <dbReference type="EC" id="4.2.1.118"/>
    </reaction>
</comment>
<feature type="binding site" evidence="1">
    <location>
        <position position="239"/>
    </location>
    <ligand>
        <name>a divalent metal cation</name>
        <dbReference type="ChEBI" id="CHEBI:60240"/>
        <note>catalytic</note>
    </ligand>
</feature>
<dbReference type="InterPro" id="IPR050312">
    <property type="entry name" value="IolE/XylAMocC-like"/>
</dbReference>
<dbReference type="RefSeq" id="WP_143947728.1">
    <property type="nucleotide sequence ID" value="NZ_BAABMB010000002.1"/>
</dbReference>
<feature type="binding site" evidence="1">
    <location>
        <position position="134"/>
    </location>
    <ligand>
        <name>a divalent metal cation</name>
        <dbReference type="ChEBI" id="CHEBI:60240"/>
        <note>catalytic</note>
    </ligand>
</feature>
<reference evidence="3 4" key="1">
    <citation type="submission" date="2019-07" db="EMBL/GenBank/DDBJ databases">
        <title>Qingshengfaniella alkalisoli gen. nov., sp. nov., isolated from saline soil.</title>
        <authorList>
            <person name="Xu L."/>
            <person name="Huang X.-X."/>
            <person name="Sun J.-Q."/>
        </authorList>
    </citation>
    <scope>NUCLEOTIDE SEQUENCE [LARGE SCALE GENOMIC DNA]</scope>
    <source>
        <strain evidence="3 4">DSM 27279</strain>
    </source>
</reference>
<dbReference type="InterPro" id="IPR043700">
    <property type="entry name" value="DSD"/>
</dbReference>
<dbReference type="HAMAP" id="MF_02238">
    <property type="entry name" value="DSD"/>
    <property type="match status" value="1"/>
</dbReference>
<keyword evidence="4" id="KW-1185">Reference proteome</keyword>
<dbReference type="SUPFAM" id="SSF51658">
    <property type="entry name" value="Xylose isomerase-like"/>
    <property type="match status" value="1"/>
</dbReference>
<comment type="pathway">
    <text evidence="1">Aromatic compound metabolism; 3,4-dihydroxybenzoate biosynthesis.</text>
</comment>
<gene>
    <name evidence="3" type="ORF">FOZ76_08540</name>
</gene>
<feature type="binding site" evidence="1">
    <location>
        <position position="191"/>
    </location>
    <ligand>
        <name>a divalent metal cation</name>
        <dbReference type="ChEBI" id="CHEBI:60240"/>
        <note>catalytic</note>
    </ligand>
</feature>
<dbReference type="EMBL" id="VLTJ01000014">
    <property type="protein sequence ID" value="TSH96618.1"/>
    <property type="molecule type" value="Genomic_DNA"/>
</dbReference>
<feature type="binding site" evidence="1">
    <location>
        <position position="165"/>
    </location>
    <ligand>
        <name>a divalent metal cation</name>
        <dbReference type="ChEBI" id="CHEBI:60240"/>
        <note>catalytic</note>
    </ligand>
</feature>
<dbReference type="SUPFAM" id="SSF54593">
    <property type="entry name" value="Glyoxalase/Bleomycin resistance protein/Dihydroxybiphenyl dioxygenase"/>
    <property type="match status" value="1"/>
</dbReference>
<dbReference type="UniPathway" id="UPA00088"/>
<dbReference type="Gene3D" id="3.10.180.10">
    <property type="entry name" value="2,3-Dihydroxybiphenyl 1,2-Dioxygenase, domain 1"/>
    <property type="match status" value="2"/>
</dbReference>